<sequence length="267" mass="31407">FAWFIENDLGNFGVTISSQSFNTFRHRFMPGDIFIHNRRYVLNLERESYFGGRTECFKLGNFSKDKYYYLDVNSMYPSVMRGGWYPVKYLNYDLKCTPQILKFYLQKYCIVARVRINTKKPIVPIRKKLKVIFPVGKFEAVLTTPELKLALKEGVIQKVLSVAIYKRERIFKSFIDFFYGERLKAKQSGNSAYDLFFKIIMNSLYGKFGQQMGEWTTIGKCDPKDVEYWSEIVSGQSKIYKYRKINGLLQRYDSKHEAFNSFPAISS</sequence>
<dbReference type="GO" id="GO:0000166">
    <property type="term" value="F:nucleotide binding"/>
    <property type="evidence" value="ECO:0007669"/>
    <property type="project" value="InterPro"/>
</dbReference>
<dbReference type="InterPro" id="IPR004868">
    <property type="entry name" value="DNA-dir_DNA_pol_B_mt/vir"/>
</dbReference>
<proteinExistence type="inferred from homology"/>
<dbReference type="Gene3D" id="1.10.287.690">
    <property type="entry name" value="Helix hairpin bin"/>
    <property type="match status" value="1"/>
</dbReference>
<dbReference type="AlphaFoldDB" id="X1S6F3"/>
<keyword evidence="6" id="KW-0239">DNA-directed DNA polymerase</keyword>
<evidence type="ECO:0000256" key="7">
    <source>
        <dbReference type="ARBA" id="ARBA00023125"/>
    </source>
</evidence>
<dbReference type="InterPro" id="IPR043502">
    <property type="entry name" value="DNA/RNA_pol_sf"/>
</dbReference>
<keyword evidence="4" id="KW-0548">Nucleotidyltransferase</keyword>
<evidence type="ECO:0000256" key="8">
    <source>
        <dbReference type="ARBA" id="ARBA00049244"/>
    </source>
</evidence>
<keyword evidence="7" id="KW-0238">DNA-binding</keyword>
<dbReference type="GO" id="GO:0003677">
    <property type="term" value="F:DNA binding"/>
    <property type="evidence" value="ECO:0007669"/>
    <property type="project" value="UniProtKB-KW"/>
</dbReference>
<evidence type="ECO:0000256" key="6">
    <source>
        <dbReference type="ARBA" id="ARBA00022932"/>
    </source>
</evidence>
<comment type="similarity">
    <text evidence="1">Belongs to the DNA polymerase type-B family.</text>
</comment>
<gene>
    <name evidence="10" type="ORF">S12H4_37869</name>
</gene>
<protein>
    <recommendedName>
        <fullName evidence="2">DNA-directed DNA polymerase</fullName>
        <ecNumber evidence="2">2.7.7.7</ecNumber>
    </recommendedName>
</protein>
<organism evidence="10">
    <name type="scientific">marine sediment metagenome</name>
    <dbReference type="NCBI Taxonomy" id="412755"/>
    <lineage>
        <taxon>unclassified sequences</taxon>
        <taxon>metagenomes</taxon>
        <taxon>ecological metagenomes</taxon>
    </lineage>
</organism>
<dbReference type="SUPFAM" id="SSF56672">
    <property type="entry name" value="DNA/RNA polymerases"/>
    <property type="match status" value="1"/>
</dbReference>
<feature type="non-terminal residue" evidence="10">
    <location>
        <position position="1"/>
    </location>
</feature>
<evidence type="ECO:0000256" key="2">
    <source>
        <dbReference type="ARBA" id="ARBA00012417"/>
    </source>
</evidence>
<evidence type="ECO:0000259" key="9">
    <source>
        <dbReference type="Pfam" id="PF03175"/>
    </source>
</evidence>
<evidence type="ECO:0000256" key="3">
    <source>
        <dbReference type="ARBA" id="ARBA00022679"/>
    </source>
</evidence>
<comment type="caution">
    <text evidence="10">The sequence shown here is derived from an EMBL/GenBank/DDBJ whole genome shotgun (WGS) entry which is preliminary data.</text>
</comment>
<dbReference type="GO" id="GO:0006260">
    <property type="term" value="P:DNA replication"/>
    <property type="evidence" value="ECO:0007669"/>
    <property type="project" value="UniProtKB-KW"/>
</dbReference>
<comment type="catalytic activity">
    <reaction evidence="8">
        <text>DNA(n) + a 2'-deoxyribonucleoside 5'-triphosphate = DNA(n+1) + diphosphate</text>
        <dbReference type="Rhea" id="RHEA:22508"/>
        <dbReference type="Rhea" id="RHEA-COMP:17339"/>
        <dbReference type="Rhea" id="RHEA-COMP:17340"/>
        <dbReference type="ChEBI" id="CHEBI:33019"/>
        <dbReference type="ChEBI" id="CHEBI:61560"/>
        <dbReference type="ChEBI" id="CHEBI:173112"/>
        <dbReference type="EC" id="2.7.7.7"/>
    </reaction>
</comment>
<dbReference type="EC" id="2.7.7.7" evidence="2"/>
<evidence type="ECO:0000256" key="4">
    <source>
        <dbReference type="ARBA" id="ARBA00022695"/>
    </source>
</evidence>
<feature type="non-terminal residue" evidence="10">
    <location>
        <position position="267"/>
    </location>
</feature>
<evidence type="ECO:0000256" key="1">
    <source>
        <dbReference type="ARBA" id="ARBA00005755"/>
    </source>
</evidence>
<feature type="domain" description="DNA-directed DNA polymerase family B mitochondria/virus" evidence="9">
    <location>
        <begin position="14"/>
        <end position="236"/>
    </location>
</feature>
<dbReference type="PANTHER" id="PTHR33568:SF3">
    <property type="entry name" value="DNA-DIRECTED DNA POLYMERASE"/>
    <property type="match status" value="1"/>
</dbReference>
<evidence type="ECO:0000313" key="10">
    <source>
        <dbReference type="EMBL" id="GAI88627.1"/>
    </source>
</evidence>
<dbReference type="Gene3D" id="3.90.1600.10">
    <property type="entry name" value="Palm domain of DNA polymerase"/>
    <property type="match status" value="1"/>
</dbReference>
<evidence type="ECO:0000256" key="5">
    <source>
        <dbReference type="ARBA" id="ARBA00022705"/>
    </source>
</evidence>
<dbReference type="InterPro" id="IPR023211">
    <property type="entry name" value="DNA_pol_palm_dom_sf"/>
</dbReference>
<accession>X1S6F3</accession>
<keyword evidence="5" id="KW-0235">DNA replication</keyword>
<reference evidence="10" key="1">
    <citation type="journal article" date="2014" name="Front. Microbiol.">
        <title>High frequency of phylogenetically diverse reductive dehalogenase-homologous genes in deep subseafloor sedimentary metagenomes.</title>
        <authorList>
            <person name="Kawai M."/>
            <person name="Futagami T."/>
            <person name="Toyoda A."/>
            <person name="Takaki Y."/>
            <person name="Nishi S."/>
            <person name="Hori S."/>
            <person name="Arai W."/>
            <person name="Tsubouchi T."/>
            <person name="Morono Y."/>
            <person name="Uchiyama I."/>
            <person name="Ito T."/>
            <person name="Fujiyama A."/>
            <person name="Inagaki F."/>
            <person name="Takami H."/>
        </authorList>
    </citation>
    <scope>NUCLEOTIDE SEQUENCE</scope>
    <source>
        <strain evidence="10">Expedition CK06-06</strain>
    </source>
</reference>
<dbReference type="PANTHER" id="PTHR33568">
    <property type="entry name" value="DNA POLYMERASE"/>
    <property type="match status" value="1"/>
</dbReference>
<name>X1S6F3_9ZZZZ</name>
<dbReference type="GO" id="GO:0003887">
    <property type="term" value="F:DNA-directed DNA polymerase activity"/>
    <property type="evidence" value="ECO:0007669"/>
    <property type="project" value="UniProtKB-KW"/>
</dbReference>
<dbReference type="EMBL" id="BARW01022743">
    <property type="protein sequence ID" value="GAI88627.1"/>
    <property type="molecule type" value="Genomic_DNA"/>
</dbReference>
<dbReference type="Pfam" id="PF03175">
    <property type="entry name" value="DNA_pol_B_2"/>
    <property type="match status" value="1"/>
</dbReference>
<keyword evidence="3" id="KW-0808">Transferase</keyword>